<dbReference type="Gene3D" id="3.30.70.1050">
    <property type="entry name" value="Trigger factor ribosome-binding domain"/>
    <property type="match status" value="1"/>
</dbReference>
<dbReference type="GO" id="GO:0043022">
    <property type="term" value="F:ribosome binding"/>
    <property type="evidence" value="ECO:0007669"/>
    <property type="project" value="TreeGrafter"/>
</dbReference>
<dbReference type="GO" id="GO:0003755">
    <property type="term" value="F:peptidyl-prolyl cis-trans isomerase activity"/>
    <property type="evidence" value="ECO:0007669"/>
    <property type="project" value="UniProtKB-UniRule"/>
</dbReference>
<accession>A0A377J853</accession>
<keyword evidence="15" id="KW-0175">Coiled coil</keyword>
<dbReference type="OrthoDB" id="9767721at2"/>
<feature type="region of interest" description="Disordered" evidence="16">
    <location>
        <begin position="434"/>
        <end position="480"/>
    </location>
</feature>
<evidence type="ECO:0000256" key="1">
    <source>
        <dbReference type="ARBA" id="ARBA00000971"/>
    </source>
</evidence>
<dbReference type="SUPFAM" id="SSF54534">
    <property type="entry name" value="FKBP-like"/>
    <property type="match status" value="1"/>
</dbReference>
<dbReference type="RefSeq" id="WP_115012188.1">
    <property type="nucleotide sequence ID" value="NZ_UGHV01000001.1"/>
</dbReference>
<sequence>MNLQTSKTNTANAIAKGKIALQDLEKKLESIAQKASKTLKIAGFRPGKVPVQIVKSRYKDSLEKDAQKELVQDMLSNALKELQLTPQQLIGDPIITKFDKGAEAIEVEIAISLIPEFSLEALESKIPTPKIPTPEKKDIQERLDMMAQSQGELVESKDKAVKKDHIVNIDFEGFVDGVAFEGGKAEGFDLTIGSGQFIPGFEDALIGVKNGEEKSIEVNFPENYHSSALAGKLATFKVKINKIQERVKCAIDDVLATKILGRDDATLAELESRMKDELALEMKNRHYNDEMKQKCLEALDSGFSFDLPDAIVEQEMDVLFRNALSTIAPDELKDYQQDVQKAKDKRESFRDEARKSVKITFIVDAIAKAKGITINDNEVMQAIYYESMMQGQNPKEVLEYYRENGLIPAVKMAMIEDRVLHHLLDEKAGLLDKKAKATKVDSSQADSKKADSTKVDSSANEGKSPAKATKPKTTKKTPKA</sequence>
<dbReference type="PROSITE" id="PS50059">
    <property type="entry name" value="FKBP_PPIASE"/>
    <property type="match status" value="1"/>
</dbReference>
<dbReference type="InterPro" id="IPR036611">
    <property type="entry name" value="Trigger_fac_ribosome-bd_sf"/>
</dbReference>
<name>A0A377J853_9HELI</name>
<evidence type="ECO:0000256" key="4">
    <source>
        <dbReference type="ARBA" id="ARBA00016902"/>
    </source>
</evidence>
<comment type="function">
    <text evidence="12">Involved in protein export. Acts as a chaperone by maintaining the newly synthesized protein in an open conformation. Functions as a peptidyl-prolyl cis-trans isomerase.</text>
</comment>
<dbReference type="InterPro" id="IPR008881">
    <property type="entry name" value="Trigger_fac_ribosome-bd_bac"/>
</dbReference>
<dbReference type="InterPro" id="IPR005215">
    <property type="entry name" value="Trig_fac"/>
</dbReference>
<dbReference type="PANTHER" id="PTHR30560:SF3">
    <property type="entry name" value="TRIGGER FACTOR-LIKE PROTEIN TIG, CHLOROPLASTIC"/>
    <property type="match status" value="1"/>
</dbReference>
<evidence type="ECO:0000256" key="15">
    <source>
        <dbReference type="SAM" id="Coils"/>
    </source>
</evidence>
<dbReference type="SUPFAM" id="SSF109998">
    <property type="entry name" value="Triger factor/SurA peptide-binding domain-like"/>
    <property type="match status" value="1"/>
</dbReference>
<dbReference type="Pfam" id="PF00254">
    <property type="entry name" value="FKBP_C"/>
    <property type="match status" value="1"/>
</dbReference>
<dbReference type="InterPro" id="IPR001179">
    <property type="entry name" value="PPIase_FKBP_dom"/>
</dbReference>
<feature type="domain" description="PPIase FKBP-type" evidence="17">
    <location>
        <begin position="164"/>
        <end position="233"/>
    </location>
</feature>
<organism evidence="18 19">
    <name type="scientific">Helicobacter canis</name>
    <dbReference type="NCBI Taxonomy" id="29419"/>
    <lineage>
        <taxon>Bacteria</taxon>
        <taxon>Pseudomonadati</taxon>
        <taxon>Campylobacterota</taxon>
        <taxon>Epsilonproteobacteria</taxon>
        <taxon>Campylobacterales</taxon>
        <taxon>Helicobacteraceae</taxon>
        <taxon>Helicobacter</taxon>
    </lineage>
</organism>
<proteinExistence type="inferred from homology"/>
<evidence type="ECO:0000256" key="16">
    <source>
        <dbReference type="SAM" id="MobiDB-lite"/>
    </source>
</evidence>
<dbReference type="Pfam" id="PF05697">
    <property type="entry name" value="Trigger_N"/>
    <property type="match status" value="1"/>
</dbReference>
<feature type="coiled-coil region" evidence="15">
    <location>
        <begin position="14"/>
        <end position="41"/>
    </location>
</feature>
<evidence type="ECO:0000256" key="7">
    <source>
        <dbReference type="ARBA" id="ARBA00023110"/>
    </source>
</evidence>
<evidence type="ECO:0000256" key="9">
    <source>
        <dbReference type="ARBA" id="ARBA00023235"/>
    </source>
</evidence>
<evidence type="ECO:0000256" key="6">
    <source>
        <dbReference type="ARBA" id="ARBA00022618"/>
    </source>
</evidence>
<keyword evidence="8 12" id="KW-0143">Chaperone</keyword>
<comment type="subcellular location">
    <subcellularLocation>
        <location evidence="12">Cytoplasm</location>
    </subcellularLocation>
    <text evidence="12">About half TF is bound to the ribosome near the polypeptide exit tunnel while the other half is free in the cytoplasm.</text>
</comment>
<dbReference type="EMBL" id="UGHV01000001">
    <property type="protein sequence ID" value="STO98006.1"/>
    <property type="molecule type" value="Genomic_DNA"/>
</dbReference>
<dbReference type="GO" id="GO:0015031">
    <property type="term" value="P:protein transport"/>
    <property type="evidence" value="ECO:0007669"/>
    <property type="project" value="UniProtKB-UniRule"/>
</dbReference>
<evidence type="ECO:0000313" key="19">
    <source>
        <dbReference type="Proteomes" id="UP000254841"/>
    </source>
</evidence>
<evidence type="ECO:0000256" key="11">
    <source>
        <dbReference type="ARBA" id="ARBA00029986"/>
    </source>
</evidence>
<comment type="similarity">
    <text evidence="2 12 14">Belongs to the FKBP-type PPIase family. Tig subfamily.</text>
</comment>
<keyword evidence="7 12" id="KW-0697">Rotamase</keyword>
<keyword evidence="6 12" id="KW-0132">Cell division</keyword>
<dbReference type="SUPFAM" id="SSF102735">
    <property type="entry name" value="Trigger factor ribosome-binding domain"/>
    <property type="match status" value="1"/>
</dbReference>
<dbReference type="HAMAP" id="MF_00303">
    <property type="entry name" value="Trigger_factor_Tig"/>
    <property type="match status" value="1"/>
</dbReference>
<evidence type="ECO:0000256" key="8">
    <source>
        <dbReference type="ARBA" id="ARBA00023186"/>
    </source>
</evidence>
<dbReference type="GO" id="GO:0051083">
    <property type="term" value="P:'de novo' cotranslational protein folding"/>
    <property type="evidence" value="ECO:0007669"/>
    <property type="project" value="TreeGrafter"/>
</dbReference>
<keyword evidence="5 12" id="KW-0963">Cytoplasm</keyword>
<dbReference type="EC" id="5.2.1.8" evidence="3 12"/>
<dbReference type="GO" id="GO:0044183">
    <property type="term" value="F:protein folding chaperone"/>
    <property type="evidence" value="ECO:0007669"/>
    <property type="project" value="TreeGrafter"/>
</dbReference>
<reference evidence="18 19" key="1">
    <citation type="submission" date="2018-06" db="EMBL/GenBank/DDBJ databases">
        <authorList>
            <consortium name="Pathogen Informatics"/>
            <person name="Doyle S."/>
        </authorList>
    </citation>
    <scope>NUCLEOTIDE SEQUENCE [LARGE SCALE GENOMIC DNA]</scope>
    <source>
        <strain evidence="18 19">NCTC12410</strain>
    </source>
</reference>
<dbReference type="Proteomes" id="UP000254841">
    <property type="component" value="Unassembled WGS sequence"/>
</dbReference>
<dbReference type="NCBIfam" id="TIGR00115">
    <property type="entry name" value="tig"/>
    <property type="match status" value="1"/>
</dbReference>
<dbReference type="Gene3D" id="1.10.3120.10">
    <property type="entry name" value="Trigger factor, C-terminal domain"/>
    <property type="match status" value="1"/>
</dbReference>
<dbReference type="AlphaFoldDB" id="A0A377J853"/>
<dbReference type="PIRSF" id="PIRSF003095">
    <property type="entry name" value="Trigger_factor"/>
    <property type="match status" value="1"/>
</dbReference>
<dbReference type="Gene3D" id="3.10.50.40">
    <property type="match status" value="1"/>
</dbReference>
<dbReference type="FunFam" id="3.10.50.40:FF:000001">
    <property type="entry name" value="Trigger factor"/>
    <property type="match status" value="1"/>
</dbReference>
<comment type="domain">
    <text evidence="12">Consists of 3 domains; the N-terminus binds the ribosome, the middle domain has PPIase activity, while the C-terminus has intrinsic chaperone activity on its own.</text>
</comment>
<keyword evidence="10 12" id="KW-0131">Cell cycle</keyword>
<dbReference type="GO" id="GO:0005737">
    <property type="term" value="C:cytoplasm"/>
    <property type="evidence" value="ECO:0007669"/>
    <property type="project" value="UniProtKB-SubCell"/>
</dbReference>
<dbReference type="GO" id="GO:0051301">
    <property type="term" value="P:cell division"/>
    <property type="evidence" value="ECO:0007669"/>
    <property type="project" value="UniProtKB-KW"/>
</dbReference>
<dbReference type="InterPro" id="IPR037041">
    <property type="entry name" value="Trigger_fac_C_sf"/>
</dbReference>
<dbReference type="InterPro" id="IPR046357">
    <property type="entry name" value="PPIase_dom_sf"/>
</dbReference>
<keyword evidence="9 12" id="KW-0413">Isomerase</keyword>
<evidence type="ECO:0000256" key="14">
    <source>
        <dbReference type="RuleBase" id="RU003914"/>
    </source>
</evidence>
<evidence type="ECO:0000256" key="3">
    <source>
        <dbReference type="ARBA" id="ARBA00013194"/>
    </source>
</evidence>
<evidence type="ECO:0000256" key="5">
    <source>
        <dbReference type="ARBA" id="ARBA00022490"/>
    </source>
</evidence>
<evidence type="ECO:0000256" key="2">
    <source>
        <dbReference type="ARBA" id="ARBA00005464"/>
    </source>
</evidence>
<feature type="compositionally biased region" description="Basic residues" evidence="16">
    <location>
        <begin position="469"/>
        <end position="480"/>
    </location>
</feature>
<dbReference type="Pfam" id="PF05698">
    <property type="entry name" value="Trigger_C"/>
    <property type="match status" value="1"/>
</dbReference>
<evidence type="ECO:0000256" key="13">
    <source>
        <dbReference type="PROSITE-ProRule" id="PRU00277"/>
    </source>
</evidence>
<evidence type="ECO:0000259" key="17">
    <source>
        <dbReference type="PROSITE" id="PS50059"/>
    </source>
</evidence>
<evidence type="ECO:0000256" key="10">
    <source>
        <dbReference type="ARBA" id="ARBA00023306"/>
    </source>
</evidence>
<dbReference type="InterPro" id="IPR008880">
    <property type="entry name" value="Trigger_fac_C"/>
</dbReference>
<gene>
    <name evidence="12 18" type="primary">tig</name>
    <name evidence="18" type="ORF">NCTC12410_01855</name>
</gene>
<dbReference type="GO" id="GO:0043335">
    <property type="term" value="P:protein unfolding"/>
    <property type="evidence" value="ECO:0007669"/>
    <property type="project" value="TreeGrafter"/>
</dbReference>
<comment type="catalytic activity">
    <reaction evidence="1 12 13">
        <text>[protein]-peptidylproline (omega=180) = [protein]-peptidylproline (omega=0)</text>
        <dbReference type="Rhea" id="RHEA:16237"/>
        <dbReference type="Rhea" id="RHEA-COMP:10747"/>
        <dbReference type="Rhea" id="RHEA-COMP:10748"/>
        <dbReference type="ChEBI" id="CHEBI:83833"/>
        <dbReference type="ChEBI" id="CHEBI:83834"/>
        <dbReference type="EC" id="5.2.1.8"/>
    </reaction>
</comment>
<protein>
    <recommendedName>
        <fullName evidence="4 12">Trigger factor</fullName>
        <shortName evidence="12">TF</shortName>
        <ecNumber evidence="3 12">5.2.1.8</ecNumber>
    </recommendedName>
    <alternativeName>
        <fullName evidence="11 12">PPIase</fullName>
    </alternativeName>
</protein>
<evidence type="ECO:0000256" key="12">
    <source>
        <dbReference type="HAMAP-Rule" id="MF_00303"/>
    </source>
</evidence>
<dbReference type="PANTHER" id="PTHR30560">
    <property type="entry name" value="TRIGGER FACTOR CHAPERONE AND PEPTIDYL-PROLYL CIS/TRANS ISOMERASE"/>
    <property type="match status" value="1"/>
</dbReference>
<dbReference type="InterPro" id="IPR027304">
    <property type="entry name" value="Trigger_fact/SurA_dom_sf"/>
</dbReference>
<evidence type="ECO:0000313" key="18">
    <source>
        <dbReference type="EMBL" id="STO98006.1"/>
    </source>
</evidence>